<feature type="transmembrane region" description="Helical" evidence="7">
    <location>
        <begin position="238"/>
        <end position="257"/>
    </location>
</feature>
<reference evidence="12" key="2">
    <citation type="submission" date="2018-04" db="EMBL/GenBank/DDBJ databases">
        <authorList>
            <person name="Illikoud N."/>
        </authorList>
    </citation>
    <scope>NUCLEOTIDE SEQUENCE [LARGE SCALE GENOMIC DNA]</scope>
</reference>
<dbReference type="SUPFAM" id="SSF103473">
    <property type="entry name" value="MFS general substrate transporter"/>
    <property type="match status" value="1"/>
</dbReference>
<dbReference type="GeneID" id="66536356"/>
<dbReference type="Proteomes" id="UP000270190">
    <property type="component" value="Unassembled WGS sequence"/>
</dbReference>
<evidence type="ECO:0000256" key="4">
    <source>
        <dbReference type="ARBA" id="ARBA00022692"/>
    </source>
</evidence>
<feature type="transmembrane region" description="Helical" evidence="7">
    <location>
        <begin position="7"/>
        <end position="29"/>
    </location>
</feature>
<keyword evidence="3" id="KW-1003">Cell membrane</keyword>
<comment type="subcellular location">
    <subcellularLocation>
        <location evidence="1">Cell membrane</location>
        <topology evidence="1">Multi-pass membrane protein</topology>
    </subcellularLocation>
</comment>
<evidence type="ECO:0000256" key="2">
    <source>
        <dbReference type="ARBA" id="ARBA00022448"/>
    </source>
</evidence>
<dbReference type="EMBL" id="OUNC01000012">
    <property type="protein sequence ID" value="SPP28154.1"/>
    <property type="molecule type" value="Genomic_DNA"/>
</dbReference>
<dbReference type="InterPro" id="IPR020846">
    <property type="entry name" value="MFS_dom"/>
</dbReference>
<dbReference type="Proteomes" id="UP000243591">
    <property type="component" value="Chromosome"/>
</dbReference>
<evidence type="ECO:0000256" key="5">
    <source>
        <dbReference type="ARBA" id="ARBA00022989"/>
    </source>
</evidence>
<feature type="domain" description="Major facilitator superfamily (MFS) profile" evidence="8">
    <location>
        <begin position="7"/>
        <end position="381"/>
    </location>
</feature>
<evidence type="ECO:0000256" key="7">
    <source>
        <dbReference type="SAM" id="Phobius"/>
    </source>
</evidence>
<sequence>MKKYPLPIWMLVIGAFAIGMTEFVIMGLLTEVATDLKVSVTQAGQLITMYALSVAIGGPIVVLLTYKLKRKTTLLILMAIFIIGNAIAGVADNYGVMMLSRIVTAFAHGSFFGLGAIIAASLVPKNRQASAMALMFSGLAVANIIGVPFGTIIGQQWGWRASFLIISVIGIIAFAGIWKFVPAAEQRKEVSIKTELSILKSGSMWTTLLISTFSFSSVFAFFTYISPILREVSGYDDNGVALVLIIFGVGVTIGNLVGGRIADWNINKGLIILLVLLEIWFVVLYFIQFNFYLVPFGVFIFGIIAFGLTPSLQFRSMKLSLQAPTLGSTLNQSAMNVGNALGAFFGGIIITVLPLQFVVLTAPLLSLVGLVLLLAQISYDKRKQIV</sequence>
<reference evidence="10" key="3">
    <citation type="submission" date="2018-04" db="EMBL/GenBank/DDBJ databases">
        <authorList>
            <person name="Go L.Y."/>
            <person name="Mitchell J.A."/>
        </authorList>
    </citation>
    <scope>NUCLEOTIDE SEQUENCE</scope>
    <source>
        <strain evidence="10">BSAS1 3</strain>
    </source>
</reference>
<dbReference type="STRING" id="2756.BFR44_04840"/>
<evidence type="ECO:0000313" key="9">
    <source>
        <dbReference type="EMBL" id="ATF26880.1"/>
    </source>
</evidence>
<dbReference type="InterPro" id="IPR050189">
    <property type="entry name" value="MFS_Efflux_Transporters"/>
</dbReference>
<keyword evidence="2" id="KW-0813">Transport</keyword>
<dbReference type="InterPro" id="IPR036259">
    <property type="entry name" value="MFS_trans_sf"/>
</dbReference>
<dbReference type="AlphaFoldDB" id="A0A1D2K938"/>
<dbReference type="RefSeq" id="WP_029092525.1">
    <property type="nucleotide sequence ID" value="NZ_CBCPHX010000001.1"/>
</dbReference>
<dbReference type="InterPro" id="IPR011701">
    <property type="entry name" value="MFS"/>
</dbReference>
<protein>
    <submittedName>
        <fullName evidence="9">MFS transporter</fullName>
    </submittedName>
    <submittedName>
        <fullName evidence="10">Sugar permeases of the major facilitator superfamily (MFS)</fullName>
    </submittedName>
</protein>
<feature type="transmembrane region" description="Helical" evidence="7">
    <location>
        <begin position="49"/>
        <end position="66"/>
    </location>
</feature>
<feature type="transmembrane region" description="Helical" evidence="7">
    <location>
        <begin position="359"/>
        <end position="379"/>
    </location>
</feature>
<dbReference type="PANTHER" id="PTHR43124:SF3">
    <property type="entry name" value="CHLORAMPHENICOL EFFLUX PUMP RV0191"/>
    <property type="match status" value="1"/>
</dbReference>
<evidence type="ECO:0000313" key="10">
    <source>
        <dbReference type="EMBL" id="SPP28154.1"/>
    </source>
</evidence>
<name>A0A1D2K938_BROTH</name>
<organism evidence="9 11">
    <name type="scientific">Brochothrix thermosphacta</name>
    <name type="common">Microbacterium thermosphactum</name>
    <dbReference type="NCBI Taxonomy" id="2756"/>
    <lineage>
        <taxon>Bacteria</taxon>
        <taxon>Bacillati</taxon>
        <taxon>Bacillota</taxon>
        <taxon>Bacilli</taxon>
        <taxon>Bacillales</taxon>
        <taxon>Listeriaceae</taxon>
        <taxon>Brochothrix</taxon>
    </lineage>
</organism>
<feature type="transmembrane region" description="Helical" evidence="7">
    <location>
        <begin position="103"/>
        <end position="124"/>
    </location>
</feature>
<reference evidence="9 11" key="1">
    <citation type="submission" date="2017-09" db="EMBL/GenBank/DDBJ databases">
        <title>Complete Genome Sequences of Two Strains of the Meat Spoilage Bacterium Brochothrix thermosphacta Isolated from Ground Chicken.</title>
        <authorList>
            <person name="Paoli G.C."/>
            <person name="Wijey C."/>
            <person name="Chen C.-Y."/>
            <person name="Nguyen L."/>
            <person name="Yan X."/>
            <person name="Irwin P.L."/>
        </authorList>
    </citation>
    <scope>NUCLEOTIDE SEQUENCE [LARGE SCALE GENOMIC DNA]</scope>
    <source>
        <strain evidence="9 11">BI</strain>
    </source>
</reference>
<keyword evidence="4 7" id="KW-0812">Transmembrane</keyword>
<feature type="transmembrane region" description="Helical" evidence="7">
    <location>
        <begin position="159"/>
        <end position="181"/>
    </location>
</feature>
<feature type="transmembrane region" description="Helical" evidence="7">
    <location>
        <begin position="293"/>
        <end position="312"/>
    </location>
</feature>
<dbReference type="OrthoDB" id="9788453at2"/>
<dbReference type="Pfam" id="PF07690">
    <property type="entry name" value="MFS_1"/>
    <property type="match status" value="1"/>
</dbReference>
<dbReference type="GO" id="GO:0022857">
    <property type="term" value="F:transmembrane transporter activity"/>
    <property type="evidence" value="ECO:0007669"/>
    <property type="project" value="InterPro"/>
</dbReference>
<gene>
    <name evidence="10" type="primary">ydhP</name>
    <name evidence="10" type="ORF">BTBSAS_20024</name>
    <name evidence="9" type="ORF">CNY62_11225</name>
</gene>
<feature type="transmembrane region" description="Helical" evidence="7">
    <location>
        <begin position="202"/>
        <end position="226"/>
    </location>
</feature>
<keyword evidence="5 7" id="KW-1133">Transmembrane helix</keyword>
<feature type="transmembrane region" description="Helical" evidence="7">
    <location>
        <begin position="131"/>
        <end position="153"/>
    </location>
</feature>
<dbReference type="KEGG" id="bths:CNY62_11225"/>
<evidence type="ECO:0000256" key="6">
    <source>
        <dbReference type="ARBA" id="ARBA00023136"/>
    </source>
</evidence>
<accession>A0A1D2K938</accession>
<keyword evidence="11" id="KW-1185">Reference proteome</keyword>
<feature type="transmembrane region" description="Helical" evidence="7">
    <location>
        <begin position="333"/>
        <end position="353"/>
    </location>
</feature>
<evidence type="ECO:0000256" key="3">
    <source>
        <dbReference type="ARBA" id="ARBA00022475"/>
    </source>
</evidence>
<evidence type="ECO:0000313" key="12">
    <source>
        <dbReference type="Proteomes" id="UP000270190"/>
    </source>
</evidence>
<keyword evidence="6 7" id="KW-0472">Membrane</keyword>
<dbReference type="PANTHER" id="PTHR43124">
    <property type="entry name" value="PURINE EFFLUX PUMP PBUE"/>
    <property type="match status" value="1"/>
</dbReference>
<dbReference type="PROSITE" id="PS50850">
    <property type="entry name" value="MFS"/>
    <property type="match status" value="1"/>
</dbReference>
<feature type="transmembrane region" description="Helical" evidence="7">
    <location>
        <begin position="269"/>
        <end position="287"/>
    </location>
</feature>
<dbReference type="GO" id="GO:0005886">
    <property type="term" value="C:plasma membrane"/>
    <property type="evidence" value="ECO:0007669"/>
    <property type="project" value="UniProtKB-SubCell"/>
</dbReference>
<feature type="transmembrane region" description="Helical" evidence="7">
    <location>
        <begin position="73"/>
        <end position="91"/>
    </location>
</feature>
<proteinExistence type="predicted"/>
<evidence type="ECO:0000259" key="8">
    <source>
        <dbReference type="PROSITE" id="PS50850"/>
    </source>
</evidence>
<dbReference type="Gene3D" id="1.20.1250.20">
    <property type="entry name" value="MFS general substrate transporter like domains"/>
    <property type="match status" value="1"/>
</dbReference>
<dbReference type="EMBL" id="CP023483">
    <property type="protein sequence ID" value="ATF26880.1"/>
    <property type="molecule type" value="Genomic_DNA"/>
</dbReference>
<dbReference type="CDD" id="cd17324">
    <property type="entry name" value="MFS_NepI_like"/>
    <property type="match status" value="1"/>
</dbReference>
<evidence type="ECO:0000313" key="11">
    <source>
        <dbReference type="Proteomes" id="UP000243591"/>
    </source>
</evidence>
<evidence type="ECO:0000256" key="1">
    <source>
        <dbReference type="ARBA" id="ARBA00004651"/>
    </source>
</evidence>